<dbReference type="PANTHER" id="PTHR33490:SF3">
    <property type="entry name" value="CONSERVED INTEGRAL MEMBRANE PROTEIN"/>
    <property type="match status" value="1"/>
</dbReference>
<dbReference type="InterPro" id="IPR002931">
    <property type="entry name" value="Transglutaminase-like"/>
</dbReference>
<feature type="domain" description="Transglutaminase-like" evidence="2">
    <location>
        <begin position="750"/>
        <end position="817"/>
    </location>
</feature>
<evidence type="ECO:0000313" key="3">
    <source>
        <dbReference type="EMBL" id="MEE3928528.1"/>
    </source>
</evidence>
<reference evidence="3" key="1">
    <citation type="submission" date="2024-01" db="EMBL/GenBank/DDBJ databases">
        <title>Genome sequence of Mycoplasma ciconiae type strain DSM 25251.</title>
        <authorList>
            <person name="Spergser J."/>
        </authorList>
    </citation>
    <scope>NUCLEOTIDE SEQUENCE [LARGE SCALE GENOMIC DNA]</scope>
    <source>
        <strain evidence="3">DSM 25251</strain>
    </source>
</reference>
<gene>
    <name evidence="3" type="ORF">V2E24_02975</name>
</gene>
<dbReference type="InterPro" id="IPR038765">
    <property type="entry name" value="Papain-like_cys_pep_sf"/>
</dbReference>
<keyword evidence="4" id="KW-1185">Reference proteome</keyword>
<feature type="signal peptide" evidence="1">
    <location>
        <begin position="1"/>
        <end position="22"/>
    </location>
</feature>
<dbReference type="Pfam" id="PF13306">
    <property type="entry name" value="LRR_5"/>
    <property type="match status" value="1"/>
</dbReference>
<evidence type="ECO:0000313" key="4">
    <source>
        <dbReference type="Proteomes" id="UP001344817"/>
    </source>
</evidence>
<evidence type="ECO:0000256" key="1">
    <source>
        <dbReference type="SAM" id="SignalP"/>
    </source>
</evidence>
<dbReference type="EMBL" id="JAZDWZ010000009">
    <property type="protein sequence ID" value="MEE3928528.1"/>
    <property type="molecule type" value="Genomic_DNA"/>
</dbReference>
<dbReference type="Gene3D" id="3.80.10.10">
    <property type="entry name" value="Ribonuclease Inhibitor"/>
    <property type="match status" value="1"/>
</dbReference>
<protein>
    <submittedName>
        <fullName evidence="3">Transglutaminase domain-containing protein</fullName>
    </submittedName>
</protein>
<dbReference type="SUPFAM" id="SSF54001">
    <property type="entry name" value="Cysteine proteinases"/>
    <property type="match status" value="1"/>
</dbReference>
<dbReference type="PANTHER" id="PTHR33490">
    <property type="entry name" value="BLR5614 PROTEIN-RELATED"/>
    <property type="match status" value="1"/>
</dbReference>
<dbReference type="InterPro" id="IPR026906">
    <property type="entry name" value="LRR_5"/>
</dbReference>
<dbReference type="Pfam" id="PF01841">
    <property type="entry name" value="Transglut_core"/>
    <property type="match status" value="1"/>
</dbReference>
<evidence type="ECO:0000259" key="2">
    <source>
        <dbReference type="SMART" id="SM00460"/>
    </source>
</evidence>
<dbReference type="Gene3D" id="3.10.620.30">
    <property type="match status" value="1"/>
</dbReference>
<proteinExistence type="predicted"/>
<comment type="caution">
    <text evidence="3">The sequence shown here is derived from an EMBL/GenBank/DDBJ whole genome shotgun (WGS) entry which is preliminary data.</text>
</comment>
<dbReference type="Proteomes" id="UP001344817">
    <property type="component" value="Unassembled WGS sequence"/>
</dbReference>
<keyword evidence="1" id="KW-0732">Signal</keyword>
<feature type="chain" id="PRO_5045885432" evidence="1">
    <location>
        <begin position="23"/>
        <end position="918"/>
    </location>
</feature>
<dbReference type="RefSeq" id="WP_330500941.1">
    <property type="nucleotide sequence ID" value="NZ_JAZDWZ010000009.1"/>
</dbReference>
<organism evidence="3 4">
    <name type="scientific">Mycoplasmopsis ciconiae</name>
    <dbReference type="NCBI Taxonomy" id="561067"/>
    <lineage>
        <taxon>Bacteria</taxon>
        <taxon>Bacillati</taxon>
        <taxon>Mycoplasmatota</taxon>
        <taxon>Mycoplasmoidales</taxon>
        <taxon>Metamycoplasmataceae</taxon>
        <taxon>Mycoplasmopsis</taxon>
    </lineage>
</organism>
<name>A0ABU7MMY7_9BACT</name>
<dbReference type="InterPro" id="IPR032675">
    <property type="entry name" value="LRR_dom_sf"/>
</dbReference>
<dbReference type="SMART" id="SM00460">
    <property type="entry name" value="TGc"/>
    <property type="match status" value="1"/>
</dbReference>
<accession>A0ABU7MMY7</accession>
<sequence>MKKKNKIISLTIATFTSVVAFASTFSLNTSTQTIQKNTNENLQDNLNNLTSTTINQQLLIQKSEDPDLDSFNTNVQNDQFNLYVNDKNEALVANYLGSEVNLTIPSQVQINGQTYTIKRLGAYSFFQKDIESVTFANSITHIEKAAFANNFLQEVNLPKNLLVLGDNAFSNNMFTYRYALKMPPFTKWNKDYQKAPFDFSNNYSKIINHVANIIQNQVVYTYAFDQQKWVIRSFVPSISELNHNDFYEGDDIFRDKKEINDKQAPFKKLRYSQMPIAFNSNDLSTYSFNLTTNDDNKAIIYFDKQNNQIKTKKIQSHQSNNQTFALMQHFSQTSKQLQEYKINRNLDLQTLTYANNDIIGFKDVDTSKISYSISSNYDNQFEYQNFNNLNNLYNINISVSKEKNNANFFIVKKDQLLPFTQIFQPDLILDSNNTLTVKGVATPNSNIILSVKDTNYDIQTDKFGNFYFSLPNSNLTTQDLLILSDGVSMPYYSHARGQDLINKSNFFFDVHFKKESLKFKVALDQVNNSFKMNQSNIPFSWQTQDNVYNDHIENSSQKLLNDKNQSLKMILSVFGKNPLQSVTLDTSKTLEENAQILQQLKWNLDDQLEIQIVKPRDIGYYFNVVNDNNRIKNQEQKTHHDSVQIYNYKITQNGLVSLDVTNQKNWNEVFDTSWKGNSFLAASTNGDGSLETDGFNKNWYNPSKLMDEVIAKLTKDLSTDYEKATAISQWISQNMHYTFDYAYGHTIDGTFTHLMGVCGNFANLFAVMAQRAGMVTRVIIGNALQKVDGWSSDTIDHAWAQIWSNDLKTWLTFDPTWNWIGPIGMVENTMIHGRSAMLVALVLWPVGTDYYSHFRGYEHEALNNLNSHFAIQQGRWSASPSLYSGAAMATFLEKVQKLNEQEYASMATGGDFTKPKAL</sequence>